<dbReference type="InterPro" id="IPR036291">
    <property type="entry name" value="NAD(P)-bd_dom_sf"/>
</dbReference>
<keyword evidence="3" id="KW-0520">NAD</keyword>
<evidence type="ECO:0000256" key="3">
    <source>
        <dbReference type="ARBA" id="ARBA00023027"/>
    </source>
</evidence>
<gene>
    <name evidence="7" type="ORF">KCQ71_01690</name>
</gene>
<evidence type="ECO:0000256" key="1">
    <source>
        <dbReference type="ARBA" id="ARBA00005854"/>
    </source>
</evidence>
<evidence type="ECO:0000256" key="2">
    <source>
        <dbReference type="ARBA" id="ARBA00023002"/>
    </source>
</evidence>
<dbReference type="InterPro" id="IPR029753">
    <property type="entry name" value="D-isomer_DH_CS"/>
</dbReference>
<proteinExistence type="inferred from homology"/>
<dbReference type="Proteomes" id="UP000826651">
    <property type="component" value="Unassembled WGS sequence"/>
</dbReference>
<dbReference type="InterPro" id="IPR006140">
    <property type="entry name" value="D-isomer_DH_NAD-bd"/>
</dbReference>
<accession>A0ABS7S3C2</accession>
<dbReference type="Pfam" id="PF02826">
    <property type="entry name" value="2-Hacid_dh_C"/>
    <property type="match status" value="1"/>
</dbReference>
<keyword evidence="8" id="KW-1185">Reference proteome</keyword>
<reference evidence="7 8" key="1">
    <citation type="submission" date="2021-04" db="EMBL/GenBank/DDBJ databases">
        <title>Ruania sp. nov., isolated from sandy soil of mangrove forest.</title>
        <authorList>
            <person name="Ge X."/>
            <person name="Huang R."/>
            <person name="Liu W."/>
        </authorList>
    </citation>
    <scope>NUCLEOTIDE SEQUENCE [LARGE SCALE GENOMIC DNA]</scope>
    <source>
        <strain evidence="7 8">N2-46</strain>
    </source>
</reference>
<organism evidence="7 8">
    <name type="scientific">Occultella gossypii</name>
    <dbReference type="NCBI Taxonomy" id="2800820"/>
    <lineage>
        <taxon>Bacteria</taxon>
        <taxon>Bacillati</taxon>
        <taxon>Actinomycetota</taxon>
        <taxon>Actinomycetes</taxon>
        <taxon>Micrococcales</taxon>
        <taxon>Ruaniaceae</taxon>
        <taxon>Occultella</taxon>
    </lineage>
</organism>
<evidence type="ECO:0000313" key="7">
    <source>
        <dbReference type="EMBL" id="MBZ2194849.1"/>
    </source>
</evidence>
<dbReference type="InterPro" id="IPR050223">
    <property type="entry name" value="D-isomer_2-hydroxyacid_DH"/>
</dbReference>
<sequence length="319" mass="33320">MSTTGSVGAPSTVLVCLSGYPRDLVESWVVGAGDVEVVLAEGAPLAQVLPDLERADIVVGDAARRYPLDAAVLARMWRCRLLVHPAVGLDGVVDLAAAAAAGIRVVNAPGYNAEAVADWTLLAMLTTLRDGVGADRDLRSDGWHARPLGRELGAMTVGIVGFGAIGRAVHRRVRGFGARVLCSDPRPLTASDTEGATQVDLDELLAASDLVTLHAPLTDGTRHLLDAARLAGMREGSVLVNAARGELVDEAALVDALRAGRPAAAALDVFATEPLPPFSPLLDLDNVFLTPHIAAGTQQARQRVRALVRDVIRAELGTA</sequence>
<evidence type="ECO:0000313" key="8">
    <source>
        <dbReference type="Proteomes" id="UP000826651"/>
    </source>
</evidence>
<feature type="domain" description="D-isomer specific 2-hydroxyacid dehydrogenase NAD-binding" evidence="6">
    <location>
        <begin position="123"/>
        <end position="294"/>
    </location>
</feature>
<dbReference type="InterPro" id="IPR006139">
    <property type="entry name" value="D-isomer_2_OHA_DH_cat_dom"/>
</dbReference>
<dbReference type="CDD" id="cd12175">
    <property type="entry name" value="2-Hacid_dh_11"/>
    <property type="match status" value="1"/>
</dbReference>
<evidence type="ECO:0000259" key="5">
    <source>
        <dbReference type="Pfam" id="PF00389"/>
    </source>
</evidence>
<dbReference type="SUPFAM" id="SSF51735">
    <property type="entry name" value="NAD(P)-binding Rossmann-fold domains"/>
    <property type="match status" value="1"/>
</dbReference>
<comment type="similarity">
    <text evidence="1 4">Belongs to the D-isomer specific 2-hydroxyacid dehydrogenase family.</text>
</comment>
<dbReference type="Gene3D" id="3.40.50.720">
    <property type="entry name" value="NAD(P)-binding Rossmann-like Domain"/>
    <property type="match status" value="2"/>
</dbReference>
<dbReference type="EMBL" id="JAGSHT010000002">
    <property type="protein sequence ID" value="MBZ2194849.1"/>
    <property type="molecule type" value="Genomic_DNA"/>
</dbReference>
<dbReference type="PANTHER" id="PTHR10996">
    <property type="entry name" value="2-HYDROXYACID DEHYDROGENASE-RELATED"/>
    <property type="match status" value="1"/>
</dbReference>
<keyword evidence="2 4" id="KW-0560">Oxidoreductase</keyword>
<dbReference type="PANTHER" id="PTHR10996:SF178">
    <property type="entry name" value="2-HYDROXYACID DEHYDROGENASE YGL185C-RELATED"/>
    <property type="match status" value="1"/>
</dbReference>
<comment type="caution">
    <text evidence="7">The sequence shown here is derived from an EMBL/GenBank/DDBJ whole genome shotgun (WGS) entry which is preliminary data.</text>
</comment>
<name>A0ABS7S3C2_9MICO</name>
<dbReference type="SUPFAM" id="SSF52283">
    <property type="entry name" value="Formate/glycerate dehydrogenase catalytic domain-like"/>
    <property type="match status" value="1"/>
</dbReference>
<evidence type="ECO:0000256" key="4">
    <source>
        <dbReference type="RuleBase" id="RU003719"/>
    </source>
</evidence>
<dbReference type="Pfam" id="PF00389">
    <property type="entry name" value="2-Hacid_dh"/>
    <property type="match status" value="1"/>
</dbReference>
<dbReference type="RefSeq" id="WP_223402160.1">
    <property type="nucleotide sequence ID" value="NZ_JAGSHT010000002.1"/>
</dbReference>
<protein>
    <submittedName>
        <fullName evidence="7">2-hydroxyacid dehydrogenase</fullName>
    </submittedName>
</protein>
<evidence type="ECO:0000259" key="6">
    <source>
        <dbReference type="Pfam" id="PF02826"/>
    </source>
</evidence>
<feature type="domain" description="D-isomer specific 2-hydroxyacid dehydrogenase catalytic" evidence="5">
    <location>
        <begin position="34"/>
        <end position="312"/>
    </location>
</feature>
<dbReference type="PROSITE" id="PS00671">
    <property type="entry name" value="D_2_HYDROXYACID_DH_3"/>
    <property type="match status" value="1"/>
</dbReference>